<evidence type="ECO:0000256" key="2">
    <source>
        <dbReference type="ARBA" id="ARBA00022771"/>
    </source>
</evidence>
<dbReference type="PROSITE" id="PS00463">
    <property type="entry name" value="ZN2_CY6_FUNGAL_1"/>
    <property type="match status" value="1"/>
</dbReference>
<dbReference type="SUPFAM" id="SSF57701">
    <property type="entry name" value="Zn2/Cys6 DNA-binding domain"/>
    <property type="match status" value="1"/>
</dbReference>
<evidence type="ECO:0000313" key="12">
    <source>
        <dbReference type="Proteomes" id="UP000799640"/>
    </source>
</evidence>
<dbReference type="GO" id="GO:0008270">
    <property type="term" value="F:zinc ion binding"/>
    <property type="evidence" value="ECO:0007669"/>
    <property type="project" value="UniProtKB-KW"/>
</dbReference>
<organism evidence="11 12">
    <name type="scientific">Trichodelitschia bisporula</name>
    <dbReference type="NCBI Taxonomy" id="703511"/>
    <lineage>
        <taxon>Eukaryota</taxon>
        <taxon>Fungi</taxon>
        <taxon>Dikarya</taxon>
        <taxon>Ascomycota</taxon>
        <taxon>Pezizomycotina</taxon>
        <taxon>Dothideomycetes</taxon>
        <taxon>Dothideomycetes incertae sedis</taxon>
        <taxon>Phaeotrichales</taxon>
        <taxon>Phaeotrichaceae</taxon>
        <taxon>Trichodelitschia</taxon>
    </lineage>
</organism>
<dbReference type="Pfam" id="PF00172">
    <property type="entry name" value="Zn_clus"/>
    <property type="match status" value="1"/>
</dbReference>
<dbReference type="OrthoDB" id="40579at2759"/>
<keyword evidence="4" id="KW-0805">Transcription regulation</keyword>
<dbReference type="SMART" id="SM00066">
    <property type="entry name" value="GAL4"/>
    <property type="match status" value="1"/>
</dbReference>
<evidence type="ECO:0000256" key="3">
    <source>
        <dbReference type="ARBA" id="ARBA00022833"/>
    </source>
</evidence>
<dbReference type="GO" id="GO:0000981">
    <property type="term" value="F:DNA-binding transcription factor activity, RNA polymerase II-specific"/>
    <property type="evidence" value="ECO:0007669"/>
    <property type="project" value="InterPro"/>
</dbReference>
<dbReference type="InterPro" id="IPR013087">
    <property type="entry name" value="Znf_C2H2_type"/>
</dbReference>
<feature type="domain" description="C2H2-type" evidence="10">
    <location>
        <begin position="2"/>
        <end position="29"/>
    </location>
</feature>
<dbReference type="Proteomes" id="UP000799640">
    <property type="component" value="Unassembled WGS sequence"/>
</dbReference>
<dbReference type="Gene3D" id="4.10.240.10">
    <property type="entry name" value="Zn(2)-C6 fungal-type DNA-binding domain"/>
    <property type="match status" value="1"/>
</dbReference>
<dbReference type="FunFam" id="3.30.160.60:FF:002343">
    <property type="entry name" value="Zinc finger protein 33A"/>
    <property type="match status" value="1"/>
</dbReference>
<evidence type="ECO:0000256" key="4">
    <source>
        <dbReference type="ARBA" id="ARBA00023015"/>
    </source>
</evidence>
<keyword evidence="3" id="KW-0862">Zinc</keyword>
<evidence type="ECO:0000256" key="5">
    <source>
        <dbReference type="ARBA" id="ARBA00023163"/>
    </source>
</evidence>
<evidence type="ECO:0008006" key="13">
    <source>
        <dbReference type="Google" id="ProtNLM"/>
    </source>
</evidence>
<accession>A0A6G1I0Z4</accession>
<dbReference type="Gene3D" id="3.30.160.60">
    <property type="entry name" value="Classic Zinc Finger"/>
    <property type="match status" value="2"/>
</dbReference>
<evidence type="ECO:0000259" key="10">
    <source>
        <dbReference type="PROSITE" id="PS50157"/>
    </source>
</evidence>
<dbReference type="SMART" id="SM00355">
    <property type="entry name" value="ZnF_C2H2"/>
    <property type="match status" value="2"/>
</dbReference>
<keyword evidence="5" id="KW-0804">Transcription</keyword>
<dbReference type="PROSITE" id="PS00028">
    <property type="entry name" value="ZINC_FINGER_C2H2_1"/>
    <property type="match status" value="2"/>
</dbReference>
<keyword evidence="1" id="KW-0479">Metal-binding</keyword>
<dbReference type="AlphaFoldDB" id="A0A6G1I0Z4"/>
<feature type="domain" description="C2H2-type" evidence="10">
    <location>
        <begin position="30"/>
        <end position="58"/>
    </location>
</feature>
<evidence type="ECO:0000256" key="1">
    <source>
        <dbReference type="ARBA" id="ARBA00022723"/>
    </source>
</evidence>
<evidence type="ECO:0000256" key="6">
    <source>
        <dbReference type="ARBA" id="ARBA00023242"/>
    </source>
</evidence>
<dbReference type="InterPro" id="IPR001138">
    <property type="entry name" value="Zn2Cys6_DnaBD"/>
</dbReference>
<dbReference type="InterPro" id="IPR036864">
    <property type="entry name" value="Zn2-C6_fun-type_DNA-bd_sf"/>
</dbReference>
<evidence type="ECO:0000256" key="8">
    <source>
        <dbReference type="SAM" id="MobiDB-lite"/>
    </source>
</evidence>
<dbReference type="PANTHER" id="PTHR47660">
    <property type="entry name" value="TRANSCRIPTION FACTOR WITH C2H2 AND ZN(2)-CYS(6) DNA BINDING DOMAIN (EUROFUNG)-RELATED-RELATED"/>
    <property type="match status" value="1"/>
</dbReference>
<feature type="region of interest" description="Disordered" evidence="8">
    <location>
        <begin position="268"/>
        <end position="291"/>
    </location>
</feature>
<feature type="domain" description="Zn(2)-C6 fungal-type" evidence="9">
    <location>
        <begin position="73"/>
        <end position="101"/>
    </location>
</feature>
<feature type="region of interest" description="Disordered" evidence="8">
    <location>
        <begin position="123"/>
        <end position="191"/>
    </location>
</feature>
<keyword evidence="6" id="KW-0539">Nucleus</keyword>
<proteinExistence type="predicted"/>
<keyword evidence="12" id="KW-1185">Reference proteome</keyword>
<dbReference type="PANTHER" id="PTHR47660:SF2">
    <property type="entry name" value="TRANSCRIPTION FACTOR WITH C2H2 AND ZN(2)-CYS(6) DNA BINDING DOMAIN (EUROFUNG)"/>
    <property type="match status" value="1"/>
</dbReference>
<feature type="compositionally biased region" description="Pro residues" evidence="8">
    <location>
        <begin position="158"/>
        <end position="173"/>
    </location>
</feature>
<dbReference type="InterPro" id="IPR036236">
    <property type="entry name" value="Znf_C2H2_sf"/>
</dbReference>
<dbReference type="SUPFAM" id="SSF57667">
    <property type="entry name" value="beta-beta-alpha zinc fingers"/>
    <property type="match status" value="1"/>
</dbReference>
<sequence length="291" mass="31418">MVWCTYCGQEFSRAEHLDRHVLTHTNVKPYKCSICHFSFKRRDLLQRHYILVHKDTDSPGTPPSAPDAGRPIACVSCAKAKTKCDKATPTCSRCASKGLTCHPRATRRSADAAYRRAKRQLSLYKRPVSIAPRNQGQCQPSDSQTQPQSQHPQSRQPQPQPQQPHPQPPPQPRLTPQLPLSNSHLQPPHLLAPPFYSAPGFSPPFPLGPSFVGLDPPAPDFLTGDAYAWCTGLAAGGLDTAWTGCQAEDTAAGLEARWDTQAPLGKPWGTGPPSPPCSVGSPGGAWGGGLC</sequence>
<gene>
    <name evidence="11" type="ORF">EJ06DRAFT_369237</name>
</gene>
<dbReference type="PRINTS" id="PR00755">
    <property type="entry name" value="AFLATOXINBRP"/>
</dbReference>
<protein>
    <recommendedName>
        <fullName evidence="13">Zn(2)-C6 fungal-type domain-containing protein</fullName>
    </recommendedName>
</protein>
<dbReference type="Pfam" id="PF00096">
    <property type="entry name" value="zf-C2H2"/>
    <property type="match status" value="2"/>
</dbReference>
<feature type="compositionally biased region" description="Gly residues" evidence="8">
    <location>
        <begin position="281"/>
        <end position="291"/>
    </location>
</feature>
<evidence type="ECO:0000256" key="7">
    <source>
        <dbReference type="PROSITE-ProRule" id="PRU00042"/>
    </source>
</evidence>
<dbReference type="EMBL" id="ML996692">
    <property type="protein sequence ID" value="KAF2401950.1"/>
    <property type="molecule type" value="Genomic_DNA"/>
</dbReference>
<reference evidence="11" key="1">
    <citation type="journal article" date="2020" name="Stud. Mycol.">
        <title>101 Dothideomycetes genomes: a test case for predicting lifestyles and emergence of pathogens.</title>
        <authorList>
            <person name="Haridas S."/>
            <person name="Albert R."/>
            <person name="Binder M."/>
            <person name="Bloem J."/>
            <person name="Labutti K."/>
            <person name="Salamov A."/>
            <person name="Andreopoulos B."/>
            <person name="Baker S."/>
            <person name="Barry K."/>
            <person name="Bills G."/>
            <person name="Bluhm B."/>
            <person name="Cannon C."/>
            <person name="Castanera R."/>
            <person name="Culley D."/>
            <person name="Daum C."/>
            <person name="Ezra D."/>
            <person name="Gonzalez J."/>
            <person name="Henrissat B."/>
            <person name="Kuo A."/>
            <person name="Liang C."/>
            <person name="Lipzen A."/>
            <person name="Lutzoni F."/>
            <person name="Magnuson J."/>
            <person name="Mondo S."/>
            <person name="Nolan M."/>
            <person name="Ohm R."/>
            <person name="Pangilinan J."/>
            <person name="Park H.-J."/>
            <person name="Ramirez L."/>
            <person name="Alfaro M."/>
            <person name="Sun H."/>
            <person name="Tritt A."/>
            <person name="Yoshinaga Y."/>
            <person name="Zwiers L.-H."/>
            <person name="Turgeon B."/>
            <person name="Goodwin S."/>
            <person name="Spatafora J."/>
            <person name="Crous P."/>
            <person name="Grigoriev I."/>
        </authorList>
    </citation>
    <scope>NUCLEOTIDE SEQUENCE</scope>
    <source>
        <strain evidence="11">CBS 262.69</strain>
    </source>
</reference>
<feature type="compositionally biased region" description="Low complexity" evidence="8">
    <location>
        <begin position="139"/>
        <end position="157"/>
    </location>
</feature>
<dbReference type="CDD" id="cd00067">
    <property type="entry name" value="GAL4"/>
    <property type="match status" value="1"/>
</dbReference>
<dbReference type="PROSITE" id="PS50048">
    <property type="entry name" value="ZN2_CY6_FUNGAL_2"/>
    <property type="match status" value="1"/>
</dbReference>
<name>A0A6G1I0Z4_9PEZI</name>
<evidence type="ECO:0000313" key="11">
    <source>
        <dbReference type="EMBL" id="KAF2401950.1"/>
    </source>
</evidence>
<keyword evidence="2 7" id="KW-0863">Zinc-finger</keyword>
<dbReference type="PROSITE" id="PS50157">
    <property type="entry name" value="ZINC_FINGER_C2H2_2"/>
    <property type="match status" value="2"/>
</dbReference>
<evidence type="ECO:0000259" key="9">
    <source>
        <dbReference type="PROSITE" id="PS50048"/>
    </source>
</evidence>